<dbReference type="RefSeq" id="XP_016212996.1">
    <property type="nucleotide sequence ID" value="XM_016359317.1"/>
</dbReference>
<dbReference type="EMBL" id="KN847546">
    <property type="protein sequence ID" value="KIW03127.1"/>
    <property type="molecule type" value="Genomic_DNA"/>
</dbReference>
<dbReference type="GO" id="GO:0008270">
    <property type="term" value="F:zinc ion binding"/>
    <property type="evidence" value="ECO:0007669"/>
    <property type="project" value="UniProtKB-KW"/>
</dbReference>
<feature type="compositionally biased region" description="Basic and acidic residues" evidence="5">
    <location>
        <begin position="403"/>
        <end position="414"/>
    </location>
</feature>
<evidence type="ECO:0000256" key="4">
    <source>
        <dbReference type="PROSITE-ProRule" id="PRU00723"/>
    </source>
</evidence>
<name>A0A0D1XL66_9PEZI</name>
<evidence type="ECO:0000256" key="5">
    <source>
        <dbReference type="SAM" id="MobiDB-lite"/>
    </source>
</evidence>
<keyword evidence="1 4" id="KW-0479">Metal-binding</keyword>
<dbReference type="HOGENOM" id="CLU_018150_0_0_1"/>
<dbReference type="GeneID" id="27313742"/>
<dbReference type="AlphaFoldDB" id="A0A0D1XL66"/>
<dbReference type="GO" id="GO:0000209">
    <property type="term" value="P:protein polyubiquitination"/>
    <property type="evidence" value="ECO:0007669"/>
    <property type="project" value="InterPro"/>
</dbReference>
<dbReference type="PANTHER" id="PTHR11224">
    <property type="entry name" value="MAKORIN-RELATED"/>
    <property type="match status" value="1"/>
</dbReference>
<evidence type="ECO:0000259" key="6">
    <source>
        <dbReference type="PROSITE" id="PS50103"/>
    </source>
</evidence>
<feature type="compositionally biased region" description="Low complexity" evidence="5">
    <location>
        <begin position="559"/>
        <end position="574"/>
    </location>
</feature>
<dbReference type="Pfam" id="PF14608">
    <property type="entry name" value="zf-CCCH_2"/>
    <property type="match status" value="1"/>
</dbReference>
<dbReference type="InterPro" id="IPR000571">
    <property type="entry name" value="Znf_CCCH"/>
</dbReference>
<feature type="compositionally biased region" description="Low complexity" evidence="5">
    <location>
        <begin position="530"/>
        <end position="540"/>
    </location>
</feature>
<dbReference type="InterPro" id="IPR036855">
    <property type="entry name" value="Znf_CCCH_sf"/>
</dbReference>
<keyword evidence="8" id="KW-1185">Reference proteome</keyword>
<dbReference type="VEuPathDB" id="FungiDB:PV09_05769"/>
<evidence type="ECO:0000313" key="7">
    <source>
        <dbReference type="EMBL" id="KIW03126.1"/>
    </source>
</evidence>
<feature type="zinc finger region" description="C3H1-type" evidence="4">
    <location>
        <begin position="117"/>
        <end position="139"/>
    </location>
</feature>
<feature type="region of interest" description="Disordered" evidence="5">
    <location>
        <begin position="1"/>
        <end position="89"/>
    </location>
</feature>
<evidence type="ECO:0000256" key="3">
    <source>
        <dbReference type="ARBA" id="ARBA00022833"/>
    </source>
</evidence>
<feature type="compositionally biased region" description="Polar residues" evidence="5">
    <location>
        <begin position="429"/>
        <end position="438"/>
    </location>
</feature>
<keyword evidence="2 4" id="KW-0863">Zinc-finger</keyword>
<dbReference type="OrthoDB" id="411372at2759"/>
<dbReference type="SUPFAM" id="SSF90229">
    <property type="entry name" value="CCCH zinc finger"/>
    <property type="match status" value="1"/>
</dbReference>
<evidence type="ECO:0000256" key="1">
    <source>
        <dbReference type="ARBA" id="ARBA00022723"/>
    </source>
</evidence>
<feature type="zinc finger region" description="C3H1-type" evidence="4">
    <location>
        <begin position="87"/>
        <end position="114"/>
    </location>
</feature>
<dbReference type="PANTHER" id="PTHR11224:SF10">
    <property type="entry name" value="IP09428P-RELATED"/>
    <property type="match status" value="1"/>
</dbReference>
<dbReference type="InterPro" id="IPR045072">
    <property type="entry name" value="MKRN-like"/>
</dbReference>
<feature type="compositionally biased region" description="Polar residues" evidence="5">
    <location>
        <begin position="471"/>
        <end position="486"/>
    </location>
</feature>
<dbReference type="SMART" id="SM00356">
    <property type="entry name" value="ZnF_C3H1"/>
    <property type="match status" value="2"/>
</dbReference>
<evidence type="ECO:0000313" key="8">
    <source>
        <dbReference type="Proteomes" id="UP000053259"/>
    </source>
</evidence>
<sequence>MNPQPQPFVGQGRVATSRPPNASRLSGEFRSPLNGHAASNPAAVAAAAASTNGHAPLAVPPPRAPSMPNGNHPPGFVGARSPPQQKNTSHVPCKFFRQGACQAGSACPFLHGETPQPCKYFQKGNCKFGLKCANDHITQDGRRVNKPGGYVMGPVGPLHLGGRVMPPPTGPAPANSLLTMHQDQFAQPQPIPGASSALDYMNRDMWRTDGGSGNPVLDSNFSSLPKSNYGSPTLDSNLLMSPSLRGIGTTAANAQLPASFDSQGISKYARDGPFAASVPSRFGLDSSPPSRPFESTALRNLHNSAFGDDPVPAVSTTNLSNGRSLFTSGATGSLLPSSPPADELLGRRILHSERYSRNSSTRMLSASVGARPPIDEWDDTFALEEEMVPNSLHDLLTPAEKARRFSRSADDELRPALSGLGTPAEATSKVGSPSTASPSRFGAFFAGRNKESTMASAVGDASPFGPVGSPLKNSTLNQGASPSLRATANARPLSGDLGSSIASPPRQASMSMISQQLQRTRLSDRVAESQAQGALQQQQLVGSPSALPQLQHPGITRVASGSSSSISMPPSSGAPAPPPVGRLDRAVSGSSNVGREKIDEEPEELFSMDELGKTDDNAVGGGSSSATGGALKRNSGGAWAQGNPFALGKASPRLGPIGGQRTAAKPIPRKTTGGSGED</sequence>
<proteinExistence type="predicted"/>
<dbReference type="Pfam" id="PF00642">
    <property type="entry name" value="zf-CCCH"/>
    <property type="match status" value="1"/>
</dbReference>
<feature type="compositionally biased region" description="Low complexity" evidence="5">
    <location>
        <begin position="35"/>
        <end position="56"/>
    </location>
</feature>
<gene>
    <name evidence="7" type="ORF">PV09_05769</name>
</gene>
<feature type="compositionally biased region" description="Polar residues" evidence="5">
    <location>
        <begin position="500"/>
        <end position="520"/>
    </location>
</feature>
<dbReference type="PROSITE" id="PS50103">
    <property type="entry name" value="ZF_C3H1"/>
    <property type="match status" value="2"/>
</dbReference>
<dbReference type="STRING" id="253628.A0A0D1XL66"/>
<dbReference type="RefSeq" id="XP_016212995.1">
    <property type="nucleotide sequence ID" value="XM_016359316.1"/>
</dbReference>
<dbReference type="Gene3D" id="4.10.1000.10">
    <property type="entry name" value="Zinc finger, CCCH-type"/>
    <property type="match status" value="1"/>
</dbReference>
<dbReference type="EMBL" id="KN847546">
    <property type="protein sequence ID" value="KIW03126.1"/>
    <property type="molecule type" value="Genomic_DNA"/>
</dbReference>
<feature type="domain" description="C3H1-type" evidence="6">
    <location>
        <begin position="117"/>
        <end position="139"/>
    </location>
</feature>
<reference evidence="7 8" key="1">
    <citation type="submission" date="2015-01" db="EMBL/GenBank/DDBJ databases">
        <title>The Genome Sequence of Ochroconis gallopava CBS43764.</title>
        <authorList>
            <consortium name="The Broad Institute Genomics Platform"/>
            <person name="Cuomo C."/>
            <person name="de Hoog S."/>
            <person name="Gorbushina A."/>
            <person name="Stielow B."/>
            <person name="Teixiera M."/>
            <person name="Abouelleil A."/>
            <person name="Chapman S.B."/>
            <person name="Priest M."/>
            <person name="Young S.K."/>
            <person name="Wortman J."/>
            <person name="Nusbaum C."/>
            <person name="Birren B."/>
        </authorList>
    </citation>
    <scope>NUCLEOTIDE SEQUENCE [LARGE SCALE GENOMIC DNA]</scope>
    <source>
        <strain evidence="7 8">CBS 43764</strain>
    </source>
</reference>
<feature type="region of interest" description="Disordered" evidence="5">
    <location>
        <begin position="469"/>
        <end position="678"/>
    </location>
</feature>
<keyword evidence="3 4" id="KW-0862">Zinc</keyword>
<feature type="region of interest" description="Disordered" evidence="5">
    <location>
        <begin position="403"/>
        <end position="442"/>
    </location>
</feature>
<feature type="domain" description="C3H1-type" evidence="6">
    <location>
        <begin position="87"/>
        <end position="114"/>
    </location>
</feature>
<dbReference type="Proteomes" id="UP000053259">
    <property type="component" value="Unassembled WGS sequence"/>
</dbReference>
<organism evidence="7 8">
    <name type="scientific">Verruconis gallopava</name>
    <dbReference type="NCBI Taxonomy" id="253628"/>
    <lineage>
        <taxon>Eukaryota</taxon>
        <taxon>Fungi</taxon>
        <taxon>Dikarya</taxon>
        <taxon>Ascomycota</taxon>
        <taxon>Pezizomycotina</taxon>
        <taxon>Dothideomycetes</taxon>
        <taxon>Pleosporomycetidae</taxon>
        <taxon>Venturiales</taxon>
        <taxon>Sympoventuriaceae</taxon>
        <taxon>Verruconis</taxon>
    </lineage>
</organism>
<accession>A0A0D1XL66</accession>
<dbReference type="GO" id="GO:0061630">
    <property type="term" value="F:ubiquitin protein ligase activity"/>
    <property type="evidence" value="ECO:0007669"/>
    <property type="project" value="InterPro"/>
</dbReference>
<protein>
    <recommendedName>
        <fullName evidence="6">C3H1-type domain-containing protein</fullName>
    </recommendedName>
</protein>
<evidence type="ECO:0000256" key="2">
    <source>
        <dbReference type="ARBA" id="ARBA00022771"/>
    </source>
</evidence>